<feature type="transmembrane region" description="Helical" evidence="7">
    <location>
        <begin position="63"/>
        <end position="81"/>
    </location>
</feature>
<sequence>YVETFRNVPLLLWLVFTYAAIRETLPRLREGPSLLWGTVLLSNRGVALAWPELSATFPALRPWLLLALGLGLSTWLWRRYRAQHYHPPARARALGWACAVSLLVSCSGFLWTWWTAPLPLETRVDLEDNTVFVDRNRNGTREEDEPGLPGVQVTLTTPQGRWVAQTAEDGTFTLPEGVPSPPTFTLTPMPPVFWSVPRIQGFNYRGGLVLSPEFAALLCGLVIYTASFIAEIVRAGVLAVPTGQREAARALGLSERQTFTLVIFPQALRVIIPPLINQYLNLTKNSSLAIAVGYPDLFSIALTINNQTGQAIPFVVMIMLAYLSMSLLTSWLLNMVNRRLALQTR</sequence>
<evidence type="ECO:0000256" key="1">
    <source>
        <dbReference type="ARBA" id="ARBA00004651"/>
    </source>
</evidence>
<dbReference type="PANTHER" id="PTHR30614:SF37">
    <property type="entry name" value="AMINO-ACID ABC TRANSPORTER PERMEASE PROTEIN YHDX-RELATED"/>
    <property type="match status" value="1"/>
</dbReference>
<evidence type="ECO:0000256" key="3">
    <source>
        <dbReference type="ARBA" id="ARBA00022692"/>
    </source>
</evidence>
<dbReference type="CDD" id="cd06261">
    <property type="entry name" value="TM_PBP2"/>
    <property type="match status" value="1"/>
</dbReference>
<proteinExistence type="inferred from homology"/>
<organism evidence="9 10">
    <name type="scientific">Tectimicrobiota bacterium</name>
    <dbReference type="NCBI Taxonomy" id="2528274"/>
    <lineage>
        <taxon>Bacteria</taxon>
        <taxon>Pseudomonadati</taxon>
        <taxon>Nitrospinota/Tectimicrobiota group</taxon>
        <taxon>Candidatus Tectimicrobiota</taxon>
    </lineage>
</organism>
<evidence type="ECO:0000256" key="2">
    <source>
        <dbReference type="ARBA" id="ARBA00010072"/>
    </source>
</evidence>
<dbReference type="Gene3D" id="1.10.3720.10">
    <property type="entry name" value="MetI-like"/>
    <property type="match status" value="1"/>
</dbReference>
<dbReference type="Proteomes" id="UP000712673">
    <property type="component" value="Unassembled WGS sequence"/>
</dbReference>
<dbReference type="InterPro" id="IPR043429">
    <property type="entry name" value="ArtM/GltK/GlnP/TcyL/YhdX-like"/>
</dbReference>
<feature type="domain" description="ABC transmembrane type-1" evidence="8">
    <location>
        <begin position="1"/>
        <end position="333"/>
    </location>
</feature>
<evidence type="ECO:0000256" key="7">
    <source>
        <dbReference type="RuleBase" id="RU363032"/>
    </source>
</evidence>
<keyword evidence="7" id="KW-0813">Transport</keyword>
<evidence type="ECO:0000313" key="10">
    <source>
        <dbReference type="Proteomes" id="UP000712673"/>
    </source>
</evidence>
<evidence type="ECO:0000256" key="4">
    <source>
        <dbReference type="ARBA" id="ARBA00022970"/>
    </source>
</evidence>
<dbReference type="Pfam" id="PF00528">
    <property type="entry name" value="BPD_transp_1"/>
    <property type="match status" value="1"/>
</dbReference>
<dbReference type="AlphaFoldDB" id="A0A937VYJ4"/>
<accession>A0A937VYJ4</accession>
<dbReference type="PROSITE" id="PS50928">
    <property type="entry name" value="ABC_TM1"/>
    <property type="match status" value="1"/>
</dbReference>
<comment type="subcellular location">
    <subcellularLocation>
        <location evidence="1 7">Cell membrane</location>
        <topology evidence="1 7">Multi-pass membrane protein</topology>
    </subcellularLocation>
</comment>
<comment type="similarity">
    <text evidence="2">Belongs to the binding-protein-dependent transport system permease family. HisMQ subfamily.</text>
</comment>
<dbReference type="InterPro" id="IPR000515">
    <property type="entry name" value="MetI-like"/>
</dbReference>
<evidence type="ECO:0000313" key="9">
    <source>
        <dbReference type="EMBL" id="MBM3223488.1"/>
    </source>
</evidence>
<gene>
    <name evidence="9" type="ORF">FJZ47_06785</name>
</gene>
<feature type="transmembrane region" description="Helical" evidence="7">
    <location>
        <begin position="311"/>
        <end position="333"/>
    </location>
</feature>
<keyword evidence="6 7" id="KW-0472">Membrane</keyword>
<evidence type="ECO:0000256" key="6">
    <source>
        <dbReference type="ARBA" id="ARBA00023136"/>
    </source>
</evidence>
<dbReference type="GO" id="GO:0006865">
    <property type="term" value="P:amino acid transport"/>
    <property type="evidence" value="ECO:0007669"/>
    <property type="project" value="UniProtKB-KW"/>
</dbReference>
<evidence type="ECO:0000256" key="5">
    <source>
        <dbReference type="ARBA" id="ARBA00022989"/>
    </source>
</evidence>
<dbReference type="SUPFAM" id="SSF161098">
    <property type="entry name" value="MetI-like"/>
    <property type="match status" value="1"/>
</dbReference>
<keyword evidence="4" id="KW-0029">Amino-acid transport</keyword>
<name>A0A937VYJ4_UNCTE</name>
<dbReference type="PANTHER" id="PTHR30614">
    <property type="entry name" value="MEMBRANE COMPONENT OF AMINO ACID ABC TRANSPORTER"/>
    <property type="match status" value="1"/>
</dbReference>
<keyword evidence="3 7" id="KW-0812">Transmembrane</keyword>
<feature type="non-terminal residue" evidence="9">
    <location>
        <position position="1"/>
    </location>
</feature>
<dbReference type="SUPFAM" id="SSF117074">
    <property type="entry name" value="Hypothetical protein PA1324"/>
    <property type="match status" value="1"/>
</dbReference>
<dbReference type="GO" id="GO:0005886">
    <property type="term" value="C:plasma membrane"/>
    <property type="evidence" value="ECO:0007669"/>
    <property type="project" value="UniProtKB-SubCell"/>
</dbReference>
<evidence type="ECO:0000259" key="8">
    <source>
        <dbReference type="PROSITE" id="PS50928"/>
    </source>
</evidence>
<dbReference type="GO" id="GO:0055085">
    <property type="term" value="P:transmembrane transport"/>
    <property type="evidence" value="ECO:0007669"/>
    <property type="project" value="InterPro"/>
</dbReference>
<comment type="caution">
    <text evidence="9">The sequence shown here is derived from an EMBL/GenBank/DDBJ whole genome shotgun (WGS) entry which is preliminary data.</text>
</comment>
<reference evidence="9" key="1">
    <citation type="submission" date="2019-03" db="EMBL/GenBank/DDBJ databases">
        <title>Lake Tanganyika Metagenome-Assembled Genomes (MAGs).</title>
        <authorList>
            <person name="Tran P."/>
        </authorList>
    </citation>
    <scope>NUCLEOTIDE SEQUENCE</scope>
    <source>
        <strain evidence="9">K_DeepCast_65m_m2_066</strain>
    </source>
</reference>
<feature type="transmembrane region" description="Helical" evidence="7">
    <location>
        <begin position="93"/>
        <end position="114"/>
    </location>
</feature>
<protein>
    <submittedName>
        <fullName evidence="9">ABC transporter permease subunit</fullName>
    </submittedName>
</protein>
<dbReference type="InterPro" id="IPR035906">
    <property type="entry name" value="MetI-like_sf"/>
</dbReference>
<keyword evidence="5 7" id="KW-1133">Transmembrane helix</keyword>
<dbReference type="EMBL" id="VGLS01000151">
    <property type="protein sequence ID" value="MBM3223488.1"/>
    <property type="molecule type" value="Genomic_DNA"/>
</dbReference>